<dbReference type="InParanoid" id="A0A7N2KZ96"/>
<evidence type="ECO:0000313" key="2">
    <source>
        <dbReference type="EnsemblPlants" id="QL02p079807:mrna:CDS:1"/>
    </source>
</evidence>
<dbReference type="OMA" id="PEDRMYT"/>
<evidence type="ECO:0000259" key="1">
    <source>
        <dbReference type="Pfam" id="PF14363"/>
    </source>
</evidence>
<keyword evidence="3" id="KW-1185">Reference proteome</keyword>
<dbReference type="InterPro" id="IPR025753">
    <property type="entry name" value="AAA_N_dom"/>
</dbReference>
<dbReference type="EnsemblPlants" id="QL02p079807:mrna">
    <property type="protein sequence ID" value="QL02p079807:mrna:CDS:1"/>
    <property type="gene ID" value="QL02p079807"/>
</dbReference>
<name>A0A7N2KZ96_QUELO</name>
<dbReference type="Pfam" id="PF14363">
    <property type="entry name" value="AAA_assoc"/>
    <property type="match status" value="1"/>
</dbReference>
<sequence length="102" mass="11836">MSPNIQITFHEFSGEHFNRSEAYATIETYLSERTSREAKKLKAEVVKDSSQSVLLSMDENEEVTDEFEGVKLRWVSKKTTPRTQSFSRYAESEEEVLQAHFP</sequence>
<proteinExistence type="predicted"/>
<feature type="domain" description="AAA-type ATPase N-terminal" evidence="1">
    <location>
        <begin position="2"/>
        <end position="76"/>
    </location>
</feature>
<evidence type="ECO:0000313" key="3">
    <source>
        <dbReference type="Proteomes" id="UP000594261"/>
    </source>
</evidence>
<reference evidence="3" key="1">
    <citation type="journal article" date="2016" name="G3 (Bethesda)">
        <title>First Draft Assembly and Annotation of the Genome of a California Endemic Oak Quercus lobata Nee (Fagaceae).</title>
        <authorList>
            <person name="Sork V.L."/>
            <person name="Fitz-Gibbon S.T."/>
            <person name="Puiu D."/>
            <person name="Crepeau M."/>
            <person name="Gugger P.F."/>
            <person name="Sherman R."/>
            <person name="Stevens K."/>
            <person name="Langley C.H."/>
            <person name="Pellegrini M."/>
            <person name="Salzberg S.L."/>
        </authorList>
    </citation>
    <scope>NUCLEOTIDE SEQUENCE [LARGE SCALE GENOMIC DNA]</scope>
    <source>
        <strain evidence="3">cv. SW786</strain>
    </source>
</reference>
<dbReference type="Proteomes" id="UP000594261">
    <property type="component" value="Chromosome 2"/>
</dbReference>
<accession>A0A7N2KZ96</accession>
<dbReference type="Gramene" id="QL02p079807:mrna">
    <property type="protein sequence ID" value="QL02p079807:mrna:CDS:1"/>
    <property type="gene ID" value="QL02p079807"/>
</dbReference>
<protein>
    <recommendedName>
        <fullName evidence="1">AAA-type ATPase N-terminal domain-containing protein</fullName>
    </recommendedName>
</protein>
<dbReference type="AlphaFoldDB" id="A0A7N2KZ96"/>
<reference evidence="2" key="2">
    <citation type="submission" date="2021-01" db="UniProtKB">
        <authorList>
            <consortium name="EnsemblPlants"/>
        </authorList>
    </citation>
    <scope>IDENTIFICATION</scope>
</reference>
<organism evidence="2 3">
    <name type="scientific">Quercus lobata</name>
    <name type="common">Valley oak</name>
    <dbReference type="NCBI Taxonomy" id="97700"/>
    <lineage>
        <taxon>Eukaryota</taxon>
        <taxon>Viridiplantae</taxon>
        <taxon>Streptophyta</taxon>
        <taxon>Embryophyta</taxon>
        <taxon>Tracheophyta</taxon>
        <taxon>Spermatophyta</taxon>
        <taxon>Magnoliopsida</taxon>
        <taxon>eudicotyledons</taxon>
        <taxon>Gunneridae</taxon>
        <taxon>Pentapetalae</taxon>
        <taxon>rosids</taxon>
        <taxon>fabids</taxon>
        <taxon>Fagales</taxon>
        <taxon>Fagaceae</taxon>
        <taxon>Quercus</taxon>
    </lineage>
</organism>